<proteinExistence type="predicted"/>
<evidence type="ECO:0000256" key="1">
    <source>
        <dbReference type="SAM" id="MobiDB-lite"/>
    </source>
</evidence>
<dbReference type="AlphaFoldDB" id="A0A7I8ZDA4"/>
<name>A0A7I8ZDA4_ECOLX</name>
<evidence type="ECO:0000313" key="2">
    <source>
        <dbReference type="EMBL" id="CAD6004448.1"/>
    </source>
</evidence>
<dbReference type="EMBL" id="LR883000">
    <property type="protein sequence ID" value="CAD6004448.1"/>
    <property type="molecule type" value="Genomic_DNA"/>
</dbReference>
<feature type="region of interest" description="Disordered" evidence="1">
    <location>
        <begin position="32"/>
        <end position="54"/>
    </location>
</feature>
<gene>
    <name evidence="2" type="ORF">ETECE562_02045</name>
</gene>
<reference evidence="2" key="1">
    <citation type="submission" date="2020-09" db="EMBL/GenBank/DDBJ databases">
        <authorList>
            <person name="Page A."/>
            <person name="Bastkowski S."/>
        </authorList>
    </citation>
    <scope>NUCLEOTIDE SEQUENCE</scope>
    <source>
        <strain evidence="2">L6_E562_ETEC</strain>
    </source>
</reference>
<accession>A0A7I8ZDA4</accession>
<sequence>MLLWQEGQGKVLYRYALAIACAADGDEMPIKKPEFDEGLDWPPESPDNQYHLNK</sequence>
<protein>
    <submittedName>
        <fullName evidence="2">Uncharacterized protein</fullName>
    </submittedName>
</protein>
<organism evidence="2">
    <name type="scientific">Escherichia coli</name>
    <dbReference type="NCBI Taxonomy" id="562"/>
    <lineage>
        <taxon>Bacteria</taxon>
        <taxon>Pseudomonadati</taxon>
        <taxon>Pseudomonadota</taxon>
        <taxon>Gammaproteobacteria</taxon>
        <taxon>Enterobacterales</taxon>
        <taxon>Enterobacteriaceae</taxon>
        <taxon>Escherichia</taxon>
    </lineage>
</organism>